<proteinExistence type="inferred from homology"/>
<dbReference type="AlphaFoldDB" id="A0A086TKF0"/>
<dbReference type="PANTHER" id="PTHR11786">
    <property type="entry name" value="N-HYDROXYARYLAMINE O-ACETYLTRANSFERASE"/>
    <property type="match status" value="1"/>
</dbReference>
<dbReference type="OrthoDB" id="10260017at2759"/>
<dbReference type="PANTHER" id="PTHR11786:SF0">
    <property type="entry name" value="ARYLAMINE N-ACETYLTRANSFERASE 4-RELATED"/>
    <property type="match status" value="1"/>
</dbReference>
<evidence type="ECO:0000313" key="3">
    <source>
        <dbReference type="Proteomes" id="UP000243308"/>
    </source>
</evidence>
<evidence type="ECO:0000313" key="2">
    <source>
        <dbReference type="EMBL" id="KFH62427.1"/>
    </source>
</evidence>
<organism evidence="2 3">
    <name type="scientific">Podila verticillata NRRL 6337</name>
    <dbReference type="NCBI Taxonomy" id="1069443"/>
    <lineage>
        <taxon>Eukaryota</taxon>
        <taxon>Fungi</taxon>
        <taxon>Fungi incertae sedis</taxon>
        <taxon>Mucoromycota</taxon>
        <taxon>Mortierellomycotina</taxon>
        <taxon>Mortierellomycetes</taxon>
        <taxon>Mortierellales</taxon>
        <taxon>Mortierellaceae</taxon>
        <taxon>Podila</taxon>
    </lineage>
</organism>
<keyword evidence="3" id="KW-1185">Reference proteome</keyword>
<dbReference type="InterPro" id="IPR038765">
    <property type="entry name" value="Papain-like_cys_pep_sf"/>
</dbReference>
<name>A0A086TKF0_9FUNG</name>
<comment type="similarity">
    <text evidence="1">Belongs to the arylamine N-acetyltransferase family.</text>
</comment>
<dbReference type="Pfam" id="PF00797">
    <property type="entry name" value="Acetyltransf_2"/>
    <property type="match status" value="1"/>
</dbReference>
<evidence type="ECO:0000256" key="1">
    <source>
        <dbReference type="ARBA" id="ARBA00006547"/>
    </source>
</evidence>
<dbReference type="SUPFAM" id="SSF54001">
    <property type="entry name" value="Cysteine proteinases"/>
    <property type="match status" value="1"/>
</dbReference>
<dbReference type="Gene3D" id="3.30.2140.20">
    <property type="match status" value="2"/>
</dbReference>
<dbReference type="GO" id="GO:0016407">
    <property type="term" value="F:acetyltransferase activity"/>
    <property type="evidence" value="ECO:0007669"/>
    <property type="project" value="InterPro"/>
</dbReference>
<gene>
    <name evidence="2" type="ORF">MVEG_11636</name>
</gene>
<accession>A0A086TKF0</accession>
<dbReference type="EMBL" id="KN042432">
    <property type="protein sequence ID" value="KFH62427.1"/>
    <property type="molecule type" value="Genomic_DNA"/>
</dbReference>
<dbReference type="InterPro" id="IPR001447">
    <property type="entry name" value="Arylamine_N-AcTrfase"/>
</dbReference>
<dbReference type="Proteomes" id="UP000243308">
    <property type="component" value="Unassembled WGS sequence"/>
</dbReference>
<sequence length="270" mass="31219">MAVQESESYTEEQIFAILRRIKYSLKNPNVLPELTLDTLRELQYRCVTSIPFETLSLRTTKSPGVDTTAQGVYDRVVNQRRGGWCFSLNRLATSSSGGLARLSNETRHAFDVGFGNTHFFTIELRDGAEIELFGHKRRIYRTLQHPEATPQILSHPAEPLWRMEEYMGLDEQGAENEQQYYEPDCVIANFYSAYSPSSPFIGLFRAVQATLDGKYYILLNTEFKIRSAKGTDSMEPTETEQQRQDILNKYFDIVLTEEEWLYHDQKKDRA</sequence>
<protein>
    <submittedName>
        <fullName evidence="2">Uncharacterized protein</fullName>
    </submittedName>
</protein>
<reference evidence="2 3" key="1">
    <citation type="submission" date="2011-02" db="EMBL/GenBank/DDBJ databases">
        <title>The Genome Sequence of Mortierella verticillata NRRL 6337.</title>
        <authorList>
            <consortium name="The Broad Institute Genome Sequencing Platform"/>
            <person name="Russ C."/>
            <person name="Cuomo C."/>
            <person name="Burger G."/>
            <person name="Gray M.W."/>
            <person name="Holland P.W.H."/>
            <person name="King N."/>
            <person name="Lang F.B.F."/>
            <person name="Roger A.J."/>
            <person name="Ruiz-Trillo I."/>
            <person name="Young S.K."/>
            <person name="Zeng Q."/>
            <person name="Gargeya S."/>
            <person name="Alvarado L."/>
            <person name="Berlin A."/>
            <person name="Chapman S.B."/>
            <person name="Chen Z."/>
            <person name="Freedman E."/>
            <person name="Gellesch M."/>
            <person name="Goldberg J."/>
            <person name="Griggs A."/>
            <person name="Gujja S."/>
            <person name="Heilman E."/>
            <person name="Heiman D."/>
            <person name="Howarth C."/>
            <person name="Mehta T."/>
            <person name="Neiman D."/>
            <person name="Pearson M."/>
            <person name="Roberts A."/>
            <person name="Saif S."/>
            <person name="Shea T."/>
            <person name="Shenoy N."/>
            <person name="Sisk P."/>
            <person name="Stolte C."/>
            <person name="Sykes S."/>
            <person name="White J."/>
            <person name="Yandava C."/>
            <person name="Haas B."/>
            <person name="Nusbaum C."/>
            <person name="Birren B."/>
        </authorList>
    </citation>
    <scope>NUCLEOTIDE SEQUENCE [LARGE SCALE GENOMIC DNA]</scope>
    <source>
        <strain evidence="2 3">NRRL 6337</strain>
    </source>
</reference>
<dbReference type="InterPro" id="IPR053710">
    <property type="entry name" value="Arylamine_NAT_domain_sf"/>
</dbReference>